<evidence type="ECO:0000256" key="6">
    <source>
        <dbReference type="ARBA" id="ARBA00023237"/>
    </source>
</evidence>
<evidence type="ECO:0000256" key="1">
    <source>
        <dbReference type="ARBA" id="ARBA00002591"/>
    </source>
</evidence>
<dbReference type="EMBL" id="QYBC01000005">
    <property type="protein sequence ID" value="RYB05946.1"/>
    <property type="molecule type" value="Genomic_DNA"/>
</dbReference>
<dbReference type="PRINTS" id="PR01008">
    <property type="entry name" value="FLGLRINGFLGH"/>
</dbReference>
<feature type="chain" id="PRO_5020715320" description="Flagellar L-ring protein" evidence="8">
    <location>
        <begin position="24"/>
        <end position="242"/>
    </location>
</feature>
<dbReference type="AlphaFoldDB" id="A0A4Q2RIB1"/>
<dbReference type="Proteomes" id="UP000289411">
    <property type="component" value="Unassembled WGS sequence"/>
</dbReference>
<keyword evidence="5 7" id="KW-0975">Bacterial flagellum</keyword>
<keyword evidence="6 7" id="KW-0998">Cell outer membrane</keyword>
<dbReference type="OrthoDB" id="9789227at2"/>
<dbReference type="GO" id="GO:0003774">
    <property type="term" value="F:cytoskeletal motor activity"/>
    <property type="evidence" value="ECO:0007669"/>
    <property type="project" value="InterPro"/>
</dbReference>
<dbReference type="NCBIfam" id="NF001305">
    <property type="entry name" value="PRK00249.1-5"/>
    <property type="match status" value="1"/>
</dbReference>
<keyword evidence="4 7" id="KW-0472">Membrane</keyword>
<sequence>MTRTAFRASRAPLALLPLCAVLAACSTPPADIGRAPEMSAVGHGLQSDVTPFAAYGFPAPPRSSPQSLWDDDRANLFRDVRAARVGDVLTVNIAMDDKAKLGNSSDRTTTAKIGNGFDVTPGLGSTPFKIAPQLDINSTSAASGVGNVDRSEKITFAVAVVVTGVLPDGNMLISGSQEMRVNDELRVINVAGVVRPRDITKENTIAYDKIAEARISYGGRGRMSEVQQPGWGHQLYDAMKPF</sequence>
<evidence type="ECO:0000313" key="10">
    <source>
        <dbReference type="Proteomes" id="UP000289411"/>
    </source>
</evidence>
<comment type="similarity">
    <text evidence="2 7">Belongs to the FlgH family.</text>
</comment>
<protein>
    <recommendedName>
        <fullName evidence="7">Flagellar L-ring protein</fullName>
    </recommendedName>
    <alternativeName>
        <fullName evidence="7">Basal body L-ring protein</fullName>
    </alternativeName>
</protein>
<comment type="function">
    <text evidence="1 7">Assembles around the rod to form the L-ring and probably protects the motor/basal body from shearing forces during rotation.</text>
</comment>
<keyword evidence="9" id="KW-0966">Cell projection</keyword>
<dbReference type="PROSITE" id="PS51257">
    <property type="entry name" value="PROKAR_LIPOPROTEIN"/>
    <property type="match status" value="1"/>
</dbReference>
<dbReference type="GO" id="GO:0009427">
    <property type="term" value="C:bacterial-type flagellum basal body, distal rod, L ring"/>
    <property type="evidence" value="ECO:0007669"/>
    <property type="project" value="InterPro"/>
</dbReference>
<evidence type="ECO:0000256" key="7">
    <source>
        <dbReference type="HAMAP-Rule" id="MF_00415"/>
    </source>
</evidence>
<keyword evidence="3 7" id="KW-0732">Signal</keyword>
<dbReference type="InterPro" id="IPR000527">
    <property type="entry name" value="Flag_Lring"/>
</dbReference>
<comment type="subcellular location">
    <subcellularLocation>
        <location evidence="7">Cell outer membrane</location>
        <topology evidence="7">Lipid-anchor</topology>
    </subcellularLocation>
    <subcellularLocation>
        <location evidence="7">Bacterial flagellum basal body</location>
    </subcellularLocation>
</comment>
<dbReference type="Pfam" id="PF02107">
    <property type="entry name" value="FlgH"/>
    <property type="match status" value="1"/>
</dbReference>
<keyword evidence="7" id="KW-0449">Lipoprotein</keyword>
<evidence type="ECO:0000256" key="8">
    <source>
        <dbReference type="SAM" id="SignalP"/>
    </source>
</evidence>
<dbReference type="HAMAP" id="MF_00415">
    <property type="entry name" value="FlgH"/>
    <property type="match status" value="1"/>
</dbReference>
<keyword evidence="9" id="KW-0282">Flagellum</keyword>
<organism evidence="9 10">
    <name type="scientific">Lichenibacterium ramalinae</name>
    <dbReference type="NCBI Taxonomy" id="2316527"/>
    <lineage>
        <taxon>Bacteria</taxon>
        <taxon>Pseudomonadati</taxon>
        <taxon>Pseudomonadota</taxon>
        <taxon>Alphaproteobacteria</taxon>
        <taxon>Hyphomicrobiales</taxon>
        <taxon>Lichenihabitantaceae</taxon>
        <taxon>Lichenibacterium</taxon>
    </lineage>
</organism>
<dbReference type="GO" id="GO:0009279">
    <property type="term" value="C:cell outer membrane"/>
    <property type="evidence" value="ECO:0007669"/>
    <property type="project" value="UniProtKB-SubCell"/>
</dbReference>
<feature type="signal peptide" evidence="8">
    <location>
        <begin position="1"/>
        <end position="23"/>
    </location>
</feature>
<evidence type="ECO:0000256" key="3">
    <source>
        <dbReference type="ARBA" id="ARBA00022729"/>
    </source>
</evidence>
<accession>A0A4Q2RIB1</accession>
<keyword evidence="10" id="KW-1185">Reference proteome</keyword>
<proteinExistence type="inferred from homology"/>
<dbReference type="PANTHER" id="PTHR34933">
    <property type="entry name" value="FLAGELLAR L-RING PROTEIN"/>
    <property type="match status" value="1"/>
</dbReference>
<dbReference type="RefSeq" id="WP_129218458.1">
    <property type="nucleotide sequence ID" value="NZ_QYBC01000005.1"/>
</dbReference>
<comment type="caution">
    <text evidence="9">The sequence shown here is derived from an EMBL/GenBank/DDBJ whole genome shotgun (WGS) entry which is preliminary data.</text>
</comment>
<dbReference type="GO" id="GO:0071973">
    <property type="term" value="P:bacterial-type flagellum-dependent cell motility"/>
    <property type="evidence" value="ECO:0007669"/>
    <property type="project" value="InterPro"/>
</dbReference>
<comment type="subunit">
    <text evidence="7">The basal body constitutes a major portion of the flagellar organelle and consists of four rings (L,P,S, and M) mounted on a central rod.</text>
</comment>
<evidence type="ECO:0000313" key="9">
    <source>
        <dbReference type="EMBL" id="RYB05946.1"/>
    </source>
</evidence>
<evidence type="ECO:0000256" key="5">
    <source>
        <dbReference type="ARBA" id="ARBA00023143"/>
    </source>
</evidence>
<reference evidence="9 10" key="2">
    <citation type="submission" date="2019-02" db="EMBL/GenBank/DDBJ databases">
        <title>'Lichenibacterium ramalinii' gen. nov. sp. nov., 'Lichenibacterium minor' gen. nov. sp. nov.</title>
        <authorList>
            <person name="Pankratov T."/>
        </authorList>
    </citation>
    <scope>NUCLEOTIDE SEQUENCE [LARGE SCALE GENOMIC DNA]</scope>
    <source>
        <strain evidence="9 10">RmlP001</strain>
    </source>
</reference>
<evidence type="ECO:0000256" key="2">
    <source>
        <dbReference type="ARBA" id="ARBA00006929"/>
    </source>
</evidence>
<keyword evidence="9" id="KW-0969">Cilium</keyword>
<dbReference type="PANTHER" id="PTHR34933:SF1">
    <property type="entry name" value="FLAGELLAR L-RING PROTEIN"/>
    <property type="match status" value="1"/>
</dbReference>
<name>A0A4Q2RIB1_9HYPH</name>
<reference evidence="9 10" key="1">
    <citation type="submission" date="2018-09" db="EMBL/GenBank/DDBJ databases">
        <authorList>
            <person name="Grouzdev D.S."/>
            <person name="Krutkina M.S."/>
        </authorList>
    </citation>
    <scope>NUCLEOTIDE SEQUENCE [LARGE SCALE GENOMIC DNA]</scope>
    <source>
        <strain evidence="9 10">RmlP001</strain>
    </source>
</reference>
<evidence type="ECO:0000256" key="4">
    <source>
        <dbReference type="ARBA" id="ARBA00023136"/>
    </source>
</evidence>
<gene>
    <name evidence="7 9" type="primary">flgH</name>
    <name evidence="9" type="ORF">D3272_07050</name>
</gene>